<evidence type="ECO:0000256" key="1">
    <source>
        <dbReference type="SAM" id="MobiDB-lite"/>
    </source>
</evidence>
<evidence type="ECO:0000313" key="3">
    <source>
        <dbReference type="Proteomes" id="UP000298030"/>
    </source>
</evidence>
<gene>
    <name evidence="2" type="ORF">FA13DRAFT_721977</name>
</gene>
<comment type="caution">
    <text evidence="2">The sequence shown here is derived from an EMBL/GenBank/DDBJ whole genome shotgun (WGS) entry which is preliminary data.</text>
</comment>
<sequence length="275" mass="30351">MLTISRTRIPENCMLDLNFDKRPTQSLPASTVEEFPTPKTLQGPSAPRSFGSASSTDSDPFPELLPWEALFEANIWTPPQSSGHKSVPSDISCDMLKTEQSAEPTAIDMARVLDPTSLQYGFQEKYLQGLDATLLYSPLESFASACWGDVIDNRRDEKQVSPEAGFLDADESSIDLEDAFSPKYSAREHIVPISASLLWSDDSDDDSDECRTDEDDYTPVPTIHANPSLVAAHPVGGFTTFVSLRSPFPSSLPLHPFDSDAPSIAYISRLFFRTY</sequence>
<organism evidence="2 3">
    <name type="scientific">Coprinellus micaceus</name>
    <name type="common">Glistening ink-cap mushroom</name>
    <name type="synonym">Coprinus micaceus</name>
    <dbReference type="NCBI Taxonomy" id="71717"/>
    <lineage>
        <taxon>Eukaryota</taxon>
        <taxon>Fungi</taxon>
        <taxon>Dikarya</taxon>
        <taxon>Basidiomycota</taxon>
        <taxon>Agaricomycotina</taxon>
        <taxon>Agaricomycetes</taxon>
        <taxon>Agaricomycetidae</taxon>
        <taxon>Agaricales</taxon>
        <taxon>Agaricineae</taxon>
        <taxon>Psathyrellaceae</taxon>
        <taxon>Coprinellus</taxon>
    </lineage>
</organism>
<dbReference type="EMBL" id="QPFP01000003">
    <property type="protein sequence ID" value="TEB38078.1"/>
    <property type="molecule type" value="Genomic_DNA"/>
</dbReference>
<name>A0A4Y7TW14_COPMI</name>
<feature type="region of interest" description="Disordered" evidence="1">
    <location>
        <begin position="20"/>
        <end position="59"/>
    </location>
</feature>
<dbReference type="Proteomes" id="UP000298030">
    <property type="component" value="Unassembled WGS sequence"/>
</dbReference>
<accession>A0A4Y7TW14</accession>
<reference evidence="2 3" key="1">
    <citation type="journal article" date="2019" name="Nat. Ecol. Evol.">
        <title>Megaphylogeny resolves global patterns of mushroom evolution.</title>
        <authorList>
            <person name="Varga T."/>
            <person name="Krizsan K."/>
            <person name="Foldi C."/>
            <person name="Dima B."/>
            <person name="Sanchez-Garcia M."/>
            <person name="Sanchez-Ramirez S."/>
            <person name="Szollosi G.J."/>
            <person name="Szarkandi J.G."/>
            <person name="Papp V."/>
            <person name="Albert L."/>
            <person name="Andreopoulos W."/>
            <person name="Angelini C."/>
            <person name="Antonin V."/>
            <person name="Barry K.W."/>
            <person name="Bougher N.L."/>
            <person name="Buchanan P."/>
            <person name="Buyck B."/>
            <person name="Bense V."/>
            <person name="Catcheside P."/>
            <person name="Chovatia M."/>
            <person name="Cooper J."/>
            <person name="Damon W."/>
            <person name="Desjardin D."/>
            <person name="Finy P."/>
            <person name="Geml J."/>
            <person name="Haridas S."/>
            <person name="Hughes K."/>
            <person name="Justo A."/>
            <person name="Karasinski D."/>
            <person name="Kautmanova I."/>
            <person name="Kiss B."/>
            <person name="Kocsube S."/>
            <person name="Kotiranta H."/>
            <person name="LaButti K.M."/>
            <person name="Lechner B.E."/>
            <person name="Liimatainen K."/>
            <person name="Lipzen A."/>
            <person name="Lukacs Z."/>
            <person name="Mihaltcheva S."/>
            <person name="Morgado L.N."/>
            <person name="Niskanen T."/>
            <person name="Noordeloos M.E."/>
            <person name="Ohm R.A."/>
            <person name="Ortiz-Santana B."/>
            <person name="Ovrebo C."/>
            <person name="Racz N."/>
            <person name="Riley R."/>
            <person name="Savchenko A."/>
            <person name="Shiryaev A."/>
            <person name="Soop K."/>
            <person name="Spirin V."/>
            <person name="Szebenyi C."/>
            <person name="Tomsovsky M."/>
            <person name="Tulloss R.E."/>
            <person name="Uehling J."/>
            <person name="Grigoriev I.V."/>
            <person name="Vagvolgyi C."/>
            <person name="Papp T."/>
            <person name="Martin F.M."/>
            <person name="Miettinen O."/>
            <person name="Hibbett D.S."/>
            <person name="Nagy L.G."/>
        </authorList>
    </citation>
    <scope>NUCLEOTIDE SEQUENCE [LARGE SCALE GENOMIC DNA]</scope>
    <source>
        <strain evidence="2 3">FP101781</strain>
    </source>
</reference>
<evidence type="ECO:0000313" key="2">
    <source>
        <dbReference type="EMBL" id="TEB38078.1"/>
    </source>
</evidence>
<protein>
    <submittedName>
        <fullName evidence="2">Uncharacterized protein</fullName>
    </submittedName>
</protein>
<keyword evidence="3" id="KW-1185">Reference proteome</keyword>
<dbReference type="OrthoDB" id="2793621at2759"/>
<dbReference type="AlphaFoldDB" id="A0A4Y7TW14"/>
<proteinExistence type="predicted"/>